<accession>A0AAW1DPI6</accession>
<dbReference type="Proteomes" id="UP001461498">
    <property type="component" value="Unassembled WGS sequence"/>
</dbReference>
<proteinExistence type="predicted"/>
<evidence type="ECO:0000313" key="2">
    <source>
        <dbReference type="Proteomes" id="UP001461498"/>
    </source>
</evidence>
<protein>
    <submittedName>
        <fullName evidence="1">Uncharacterized protein</fullName>
    </submittedName>
</protein>
<reference evidence="1 2" key="1">
    <citation type="submission" date="2022-12" db="EMBL/GenBank/DDBJ databases">
        <title>Chromosome-level genome assembly of true bugs.</title>
        <authorList>
            <person name="Ma L."/>
            <person name="Li H."/>
        </authorList>
    </citation>
    <scope>NUCLEOTIDE SEQUENCE [LARGE SCALE GENOMIC DNA]</scope>
    <source>
        <strain evidence="1">Lab_2022b</strain>
    </source>
</reference>
<gene>
    <name evidence="1" type="ORF">O3M35_001236</name>
</gene>
<sequence length="53" mass="6562">MQKVASEYLQQLLRYKIKVFHRHTDPPKFFLLIFWILRPSKLIFPLRKVYVSK</sequence>
<keyword evidence="2" id="KW-1185">Reference proteome</keyword>
<name>A0AAW1DPI6_9HEMI</name>
<dbReference type="AlphaFoldDB" id="A0AAW1DPI6"/>
<dbReference type="EMBL" id="JAPXFL010000001">
    <property type="protein sequence ID" value="KAK9512931.1"/>
    <property type="molecule type" value="Genomic_DNA"/>
</dbReference>
<organism evidence="1 2">
    <name type="scientific">Rhynocoris fuscipes</name>
    <dbReference type="NCBI Taxonomy" id="488301"/>
    <lineage>
        <taxon>Eukaryota</taxon>
        <taxon>Metazoa</taxon>
        <taxon>Ecdysozoa</taxon>
        <taxon>Arthropoda</taxon>
        <taxon>Hexapoda</taxon>
        <taxon>Insecta</taxon>
        <taxon>Pterygota</taxon>
        <taxon>Neoptera</taxon>
        <taxon>Paraneoptera</taxon>
        <taxon>Hemiptera</taxon>
        <taxon>Heteroptera</taxon>
        <taxon>Panheteroptera</taxon>
        <taxon>Cimicomorpha</taxon>
        <taxon>Reduviidae</taxon>
        <taxon>Harpactorinae</taxon>
        <taxon>Harpactorini</taxon>
        <taxon>Rhynocoris</taxon>
    </lineage>
</organism>
<evidence type="ECO:0000313" key="1">
    <source>
        <dbReference type="EMBL" id="KAK9512931.1"/>
    </source>
</evidence>
<comment type="caution">
    <text evidence="1">The sequence shown here is derived from an EMBL/GenBank/DDBJ whole genome shotgun (WGS) entry which is preliminary data.</text>
</comment>